<dbReference type="OrthoDB" id="6135270at2759"/>
<comment type="caution">
    <text evidence="2">The sequence shown here is derived from an EMBL/GenBank/DDBJ whole genome shotgun (WGS) entry which is preliminary data.</text>
</comment>
<evidence type="ECO:0000313" key="2">
    <source>
        <dbReference type="EMBL" id="PVD36553.1"/>
    </source>
</evidence>
<gene>
    <name evidence="2" type="ORF">C0Q70_03538</name>
</gene>
<dbReference type="Proteomes" id="UP000245119">
    <property type="component" value="Linkage Group LG2"/>
</dbReference>
<dbReference type="AlphaFoldDB" id="A0A2T7PSZ4"/>
<sequence length="304" mass="34245">MVKWLRLLSGKLSAQLADDIAFGRTVKNDLEKQIPETFALKAYLVSGRVLSLSEHTVFQECCSCPKSMRSHITRLVLLLGGILFAGVYFYLYMKSGANFINQLSYSYNASAALVHGINSKTTTTPETTTTWPSVCPESNITFVSAFFDFGNHPKGGGRRTVEEYYPWSAAFGRVYAPLVFYTDSEKFGSHVQKLRAHMDPRLTHVYMPNFNLSPRDIFYGNHVWVGGGMFIATREVMLRLCDEYKRAATFLLLNRNLSSTDQQTLYASMTVEGKKDINLTVDIAVIPQTHDWFDLGKSLLRNVG</sequence>
<evidence type="ECO:0000256" key="1">
    <source>
        <dbReference type="SAM" id="Phobius"/>
    </source>
</evidence>
<reference evidence="2 3" key="1">
    <citation type="submission" date="2018-04" db="EMBL/GenBank/DDBJ databases">
        <title>The genome of golden apple snail Pomacea canaliculata provides insight into stress tolerance and invasive adaptation.</title>
        <authorList>
            <person name="Liu C."/>
            <person name="Liu B."/>
            <person name="Ren Y."/>
            <person name="Zhang Y."/>
            <person name="Wang H."/>
            <person name="Li S."/>
            <person name="Jiang F."/>
            <person name="Yin L."/>
            <person name="Zhang G."/>
            <person name="Qian W."/>
            <person name="Fan W."/>
        </authorList>
    </citation>
    <scope>NUCLEOTIDE SEQUENCE [LARGE SCALE GENOMIC DNA]</scope>
    <source>
        <strain evidence="2">SZHN2017</strain>
        <tissue evidence="2">Muscle</tissue>
    </source>
</reference>
<keyword evidence="1" id="KW-1133">Transmembrane helix</keyword>
<proteinExistence type="predicted"/>
<protein>
    <submittedName>
        <fullName evidence="2">Uncharacterized protein</fullName>
    </submittedName>
</protein>
<keyword evidence="1" id="KW-0812">Transmembrane</keyword>
<accession>A0A2T7PSZ4</accession>
<name>A0A2T7PSZ4_POMCA</name>
<evidence type="ECO:0000313" key="3">
    <source>
        <dbReference type="Proteomes" id="UP000245119"/>
    </source>
</evidence>
<keyword evidence="3" id="KW-1185">Reference proteome</keyword>
<keyword evidence="1" id="KW-0472">Membrane</keyword>
<dbReference type="EMBL" id="PZQS01000002">
    <property type="protein sequence ID" value="PVD36553.1"/>
    <property type="molecule type" value="Genomic_DNA"/>
</dbReference>
<feature type="transmembrane region" description="Helical" evidence="1">
    <location>
        <begin position="75"/>
        <end position="93"/>
    </location>
</feature>
<organism evidence="2 3">
    <name type="scientific">Pomacea canaliculata</name>
    <name type="common">Golden apple snail</name>
    <dbReference type="NCBI Taxonomy" id="400727"/>
    <lineage>
        <taxon>Eukaryota</taxon>
        <taxon>Metazoa</taxon>
        <taxon>Spiralia</taxon>
        <taxon>Lophotrochozoa</taxon>
        <taxon>Mollusca</taxon>
        <taxon>Gastropoda</taxon>
        <taxon>Caenogastropoda</taxon>
        <taxon>Architaenioglossa</taxon>
        <taxon>Ampullarioidea</taxon>
        <taxon>Ampullariidae</taxon>
        <taxon>Pomacea</taxon>
    </lineage>
</organism>